<dbReference type="OMA" id="FLWASFE"/>
<evidence type="ECO:0000259" key="1">
    <source>
        <dbReference type="PROSITE" id="PS50041"/>
    </source>
</evidence>
<dbReference type="Proteomes" id="UP000025227">
    <property type="component" value="Unplaced"/>
</dbReference>
<dbReference type="InterPro" id="IPR016187">
    <property type="entry name" value="CTDL_fold"/>
</dbReference>
<dbReference type="AlphaFoldDB" id="A0A912MH03"/>
<protein>
    <submittedName>
        <fullName evidence="3">Lectin C-type domain protein</fullName>
    </submittedName>
</protein>
<evidence type="ECO:0000313" key="2">
    <source>
        <dbReference type="Proteomes" id="UP000025227"/>
    </source>
</evidence>
<dbReference type="PROSITE" id="PS50041">
    <property type="entry name" value="C_TYPE_LECTIN_2"/>
    <property type="match status" value="2"/>
</dbReference>
<dbReference type="WBParaSite" id="HCON_00100012-00001">
    <property type="protein sequence ID" value="HCON_00100012-00001"/>
    <property type="gene ID" value="HCON_00100012"/>
</dbReference>
<evidence type="ECO:0000313" key="3">
    <source>
        <dbReference type="WBParaSite" id="HCON_00100012-00001"/>
    </source>
</evidence>
<dbReference type="SUPFAM" id="SSF56436">
    <property type="entry name" value="C-type lectin-like"/>
    <property type="match status" value="2"/>
</dbReference>
<organism evidence="2 3">
    <name type="scientific">Haemonchus contortus</name>
    <name type="common">Barber pole worm</name>
    <dbReference type="NCBI Taxonomy" id="6289"/>
    <lineage>
        <taxon>Eukaryota</taxon>
        <taxon>Metazoa</taxon>
        <taxon>Ecdysozoa</taxon>
        <taxon>Nematoda</taxon>
        <taxon>Chromadorea</taxon>
        <taxon>Rhabditida</taxon>
        <taxon>Rhabditina</taxon>
        <taxon>Rhabditomorpha</taxon>
        <taxon>Strongyloidea</taxon>
        <taxon>Trichostrongylidae</taxon>
        <taxon>Haemonchus</taxon>
    </lineage>
</organism>
<feature type="domain" description="C-type lectin" evidence="1">
    <location>
        <begin position="28"/>
        <end position="141"/>
    </location>
</feature>
<dbReference type="Gene3D" id="3.10.100.10">
    <property type="entry name" value="Mannose-Binding Protein A, subunit A"/>
    <property type="match status" value="2"/>
</dbReference>
<keyword evidence="2" id="KW-1185">Reference proteome</keyword>
<reference evidence="3" key="1">
    <citation type="submission" date="2022-10" db="UniProtKB">
        <authorList>
            <consortium name="WormBaseParasite"/>
        </authorList>
    </citation>
    <scope>IDENTIFICATION</scope>
    <source>
        <strain evidence="3">MHco3</strain>
    </source>
</reference>
<accession>A0A912MH03</accession>
<name>A0A912MH03_HAECO</name>
<dbReference type="OrthoDB" id="5860166at2759"/>
<sequence>MLLLLFGLLPLISAFTCPANTIYHAEFNRCYKFSPDTLPFYMAEEACQTLGGHLVSFQEGLENAMVAETAQQQRIGSPFWIGLNKLNGNQWGYTDGSQFSFANWQDGNQSTSAPNTCAVSTLPDGTWQSIACSQSRAYVCAISTIVPVVTCPPCPTLGCPPARCQSGWTYFAKTNSCYKYFLWASFENAENVCKANGGHLASIHSLEENNFVAAMGMSGITYTDDADLTWIGLKQATYPTSKDWTWTDGSPVDFLFWAPTQPDDAGGSEHCVEVFSDHTGKDPSKDGNYQRWNDMPCATNMRSYVCKKPSLR</sequence>
<dbReference type="Pfam" id="PF00059">
    <property type="entry name" value="Lectin_C"/>
    <property type="match status" value="2"/>
</dbReference>
<feature type="domain" description="C-type lectin" evidence="1">
    <location>
        <begin position="173"/>
        <end position="297"/>
    </location>
</feature>
<dbReference type="InterPro" id="IPR050111">
    <property type="entry name" value="C-type_lectin/snaclec_domain"/>
</dbReference>
<dbReference type="InterPro" id="IPR001304">
    <property type="entry name" value="C-type_lectin-like"/>
</dbReference>
<dbReference type="SMART" id="SM00034">
    <property type="entry name" value="CLECT"/>
    <property type="match status" value="2"/>
</dbReference>
<proteinExistence type="predicted"/>
<dbReference type="PANTHER" id="PTHR22803">
    <property type="entry name" value="MANNOSE, PHOSPHOLIPASE, LECTIN RECEPTOR RELATED"/>
    <property type="match status" value="1"/>
</dbReference>
<dbReference type="InterPro" id="IPR016186">
    <property type="entry name" value="C-type_lectin-like/link_sf"/>
</dbReference>
<dbReference type="CDD" id="cd00037">
    <property type="entry name" value="CLECT"/>
    <property type="match status" value="1"/>
</dbReference>